<sequence length="987" mass="107354">MAQMLMPGSVQRAAVLLVILLMAPLAAADPPPGQPDVVNDICSTWNSASGICDDYDSAMDLTPGQEWMRSSVEISIEDAEMVEMKVGLVVHEMSRDDLQLSDLDLEGDSAPWDGIPADYIRNYQSLGRGGGDTVSDLMLDRIEDIMEEFIDINFPNINTTTISTVSEVDFKSQSDANCVYDSEYDSIDEVSGFDNDPFQPPLCFEAVLQMEVDTNSFGLKPETSDINRMMQGMLTMGAVLTSEFNATSPMGHSLELSVMPPHYADVSSVEAPGSTKTMPRDGHPQTYSIIEVDNTQAVTEAALESVLLSSELVHRSIGTPTTSIDPNEPSLKIDLIVDATDTQNSRFDLEISIHHLDSITLDEWDANLHDGTIEIPWVTSDGIRLLDQEVDEDLSAILEGVPVQELSMAFSDALGADIWFGSPQFAQADSEGGLGFRHTPGVTCDESLEVSYCIEGEDAMGGAWPVVLETTSQSTPMRVSSVVERMLENSGGDITTIDLSKVTDEDLASIMNVVEIELSTDTGWLQDLLPDDMPSTELTLTLHLPEWIESTRGDPSTVIITAPITGGGEHDFGFAGTRIFDWRHPICLESDPCEDDSEDLICGSNQKTCVSLDIKVDIEKFSIRETSFAAEVEFTAEVVLEIYRLGIDLGEDDIVLHPVPADLLRRAIVMGDRLEGGLLAGSDLEAPLDLGVGEPIDIEISNLGMEALGTELQMRSGEVIEAEGQMETVQDFGLGPYSISADLASTPVSPSLGFGETTMPSNSELGDSVPLRFGFAIERTVVEAALRGDAIDIEAQPASIGLAIASQMVAAFGSPIMTDSGIQVEGAEFFLEITPLMEHTVFGTIRSSARMEVHLPSSVRLLSFESRMGLGELTEVDGRQVVVYRTPVCPEATTWAQCRENSDIVSYSVEVSWAFVLGELAPYLFVLLVGLGLLISKRRRGKKEQQEKDQEESSAEEQKLAELAMESEFGKLDDKIVVVDEAYFDED</sequence>
<keyword evidence="1" id="KW-0812">Transmembrane</keyword>
<dbReference type="AlphaFoldDB" id="A0A075FG53"/>
<keyword evidence="1" id="KW-1133">Transmembrane helix</keyword>
<reference evidence="2" key="1">
    <citation type="journal article" date="2014" name="Genome Biol. Evol.">
        <title>Pangenome evidence for extensive interdomain horizontal transfer affecting lineage core and shell genes in uncultured planktonic thaumarchaeota and euryarchaeota.</title>
        <authorList>
            <person name="Deschamps P."/>
            <person name="Zivanovic Y."/>
            <person name="Moreira D."/>
            <person name="Rodriguez-Valera F."/>
            <person name="Lopez-Garcia P."/>
        </authorList>
    </citation>
    <scope>NUCLEOTIDE SEQUENCE</scope>
</reference>
<evidence type="ECO:0000313" key="2">
    <source>
        <dbReference type="EMBL" id="AIE90269.1"/>
    </source>
</evidence>
<evidence type="ECO:0000256" key="1">
    <source>
        <dbReference type="SAM" id="Phobius"/>
    </source>
</evidence>
<protein>
    <submittedName>
        <fullName evidence="2">Uncharacterized protein</fullName>
    </submittedName>
</protein>
<keyword evidence="1" id="KW-0472">Membrane</keyword>
<dbReference type="EMBL" id="KF900303">
    <property type="protein sequence ID" value="AIE90269.1"/>
    <property type="molecule type" value="Genomic_DNA"/>
</dbReference>
<organism evidence="2">
    <name type="scientific">uncultured marine group II/III euryarchaeote AD1000_01_G07</name>
    <dbReference type="NCBI Taxonomy" id="1457698"/>
    <lineage>
        <taxon>Archaea</taxon>
        <taxon>Methanobacteriati</taxon>
        <taxon>Methanobacteriota</taxon>
        <taxon>environmental samples</taxon>
    </lineage>
</organism>
<feature type="transmembrane region" description="Helical" evidence="1">
    <location>
        <begin position="911"/>
        <end position="935"/>
    </location>
</feature>
<accession>A0A075FG53</accession>
<proteinExistence type="predicted"/>
<name>A0A075FG53_9EURY</name>